<name>A0A179GL65_PURLI</name>
<evidence type="ECO:0000256" key="1">
    <source>
        <dbReference type="ARBA" id="ARBA00004141"/>
    </source>
</evidence>
<evidence type="ECO:0000256" key="5">
    <source>
        <dbReference type="SAM" id="Phobius"/>
    </source>
</evidence>
<feature type="transmembrane region" description="Helical" evidence="5">
    <location>
        <begin position="122"/>
        <end position="145"/>
    </location>
</feature>
<feature type="transmembrane region" description="Helical" evidence="5">
    <location>
        <begin position="46"/>
        <end position="64"/>
    </location>
</feature>
<evidence type="ECO:0000256" key="3">
    <source>
        <dbReference type="ARBA" id="ARBA00022989"/>
    </source>
</evidence>
<feature type="transmembrane region" description="Helical" evidence="5">
    <location>
        <begin position="198"/>
        <end position="218"/>
    </location>
</feature>
<comment type="subcellular location">
    <subcellularLocation>
        <location evidence="1">Membrane</location>
        <topology evidence="1">Multi-pass membrane protein</topology>
    </subcellularLocation>
</comment>
<keyword evidence="4 5" id="KW-0472">Membrane</keyword>
<keyword evidence="3 5" id="KW-1133">Transmembrane helix</keyword>
<reference evidence="6 7" key="1">
    <citation type="submission" date="2016-01" db="EMBL/GenBank/DDBJ databases">
        <title>Biosynthesis of antibiotic leucinostatins and their inhibition on Phytophthora in bio-control Purpureocillium lilacinum.</title>
        <authorList>
            <person name="Wang G."/>
            <person name="Liu Z."/>
            <person name="Lin R."/>
            <person name="Li E."/>
            <person name="Mao Z."/>
            <person name="Ling J."/>
            <person name="Yin W."/>
            <person name="Xie B."/>
        </authorList>
    </citation>
    <scope>NUCLEOTIDE SEQUENCE [LARGE SCALE GENOMIC DNA]</scope>
    <source>
        <strain evidence="6">PLBJ-1</strain>
    </source>
</reference>
<evidence type="ECO:0000313" key="6">
    <source>
        <dbReference type="EMBL" id="OAQ77849.1"/>
    </source>
</evidence>
<organism evidence="6 7">
    <name type="scientific">Purpureocillium lilacinum</name>
    <name type="common">Paecilomyces lilacinus</name>
    <dbReference type="NCBI Taxonomy" id="33203"/>
    <lineage>
        <taxon>Eukaryota</taxon>
        <taxon>Fungi</taxon>
        <taxon>Dikarya</taxon>
        <taxon>Ascomycota</taxon>
        <taxon>Pezizomycotina</taxon>
        <taxon>Sordariomycetes</taxon>
        <taxon>Hypocreomycetidae</taxon>
        <taxon>Hypocreales</taxon>
        <taxon>Ophiocordycipitaceae</taxon>
        <taxon>Purpureocillium</taxon>
    </lineage>
</organism>
<dbReference type="InterPro" id="IPR007568">
    <property type="entry name" value="RTA1"/>
</dbReference>
<dbReference type="GO" id="GO:0016020">
    <property type="term" value="C:membrane"/>
    <property type="evidence" value="ECO:0007669"/>
    <property type="project" value="UniProtKB-SubCell"/>
</dbReference>
<proteinExistence type="predicted"/>
<evidence type="ECO:0000313" key="7">
    <source>
        <dbReference type="Proteomes" id="UP000078240"/>
    </source>
</evidence>
<feature type="transmembrane region" description="Helical" evidence="5">
    <location>
        <begin position="165"/>
        <end position="186"/>
    </location>
</feature>
<feature type="transmembrane region" description="Helical" evidence="5">
    <location>
        <begin position="79"/>
        <end position="101"/>
    </location>
</feature>
<evidence type="ECO:0000256" key="4">
    <source>
        <dbReference type="ARBA" id="ARBA00023136"/>
    </source>
</evidence>
<dbReference type="PANTHER" id="PTHR31465:SF15">
    <property type="entry name" value="LIPID TRANSPORTER ATNI-RELATED"/>
    <property type="match status" value="1"/>
</dbReference>
<accession>A0A179GL65</accession>
<feature type="transmembrane region" description="Helical" evidence="5">
    <location>
        <begin position="238"/>
        <end position="256"/>
    </location>
</feature>
<dbReference type="Pfam" id="PF04479">
    <property type="entry name" value="RTA1"/>
    <property type="match status" value="1"/>
</dbReference>
<protein>
    <submittedName>
        <fullName evidence="6">RTA1 domain-containingprotein</fullName>
    </submittedName>
</protein>
<dbReference type="Proteomes" id="UP000078240">
    <property type="component" value="Unassembled WGS sequence"/>
</dbReference>
<gene>
    <name evidence="6" type="ORF">VFPBJ_08322</name>
</gene>
<comment type="caution">
    <text evidence="6">The sequence shown here is derived from an EMBL/GenBank/DDBJ whole genome shotgun (WGS) entry which is preliminary data.</text>
</comment>
<dbReference type="AlphaFoldDB" id="A0A179GL65"/>
<evidence type="ECO:0000256" key="2">
    <source>
        <dbReference type="ARBA" id="ARBA00022692"/>
    </source>
</evidence>
<dbReference type="PANTHER" id="PTHR31465">
    <property type="entry name" value="PROTEIN RTA1-RELATED"/>
    <property type="match status" value="1"/>
</dbReference>
<feature type="transmembrane region" description="Helical" evidence="5">
    <location>
        <begin position="20"/>
        <end position="39"/>
    </location>
</feature>
<dbReference type="EMBL" id="LSBH01000006">
    <property type="protein sequence ID" value="OAQ77849.1"/>
    <property type="molecule type" value="Genomic_DNA"/>
</dbReference>
<sequence length="296" mass="33838">MAYCKAVATEGTNWTFCPSMAASILFTLLFVATTAIHVIQALYHRTWYCWVIIVSGLLQTITYLCRDLSIKYPANETYYVLWFVLILIASVWTNAFVYMVFGRLVWRFKYDRSVLGLRAWHYGLVFVIFDIFAFIVQIAGAAQAAGNDVPEDKVMRGLHIYMGGVGIQQLFILGFCVAVFVFWRDFRRQEAKSTPPHVLGLVYTLVAVLILVTIRIIFRLIEYANGLESSIPEHEVYQYALDSLPMLIALVLFNIVHPGRVMPAHETKIPSFPERRRQKREGVNIQLNPHFASTSV</sequence>
<keyword evidence="2 5" id="KW-0812">Transmembrane</keyword>